<dbReference type="EMBL" id="BX284606">
    <property type="protein sequence ID" value="CAA94212.1"/>
    <property type="molecule type" value="Genomic_DNA"/>
</dbReference>
<dbReference type="InterPro" id="IPR050235">
    <property type="entry name" value="CK1_Ser-Thr_kinase"/>
</dbReference>
<dbReference type="FunFam" id="1.10.510.10:FF:002458">
    <property type="entry name" value="Uncharacterized protein"/>
    <property type="match status" value="1"/>
</dbReference>
<dbReference type="InterPro" id="IPR008271">
    <property type="entry name" value="Ser/Thr_kinase_AS"/>
</dbReference>
<evidence type="ECO:0000313" key="4">
    <source>
        <dbReference type="Proteomes" id="UP000001940"/>
    </source>
</evidence>
<evidence type="ECO:0000313" key="3">
    <source>
        <dbReference type="EMBL" id="CAA94212.1"/>
    </source>
</evidence>
<dbReference type="HOGENOM" id="CLU_019279_3_0_1"/>
<reference evidence="3 4" key="1">
    <citation type="journal article" date="1998" name="Science">
        <title>Genome sequence of the nematode C. elegans: a platform for investigating biology.</title>
        <authorList>
            <consortium name="The C. elegans sequencing consortium"/>
            <person name="Sulson J.E."/>
            <person name="Waterston R."/>
        </authorList>
    </citation>
    <scope>NUCLEOTIDE SEQUENCE [LARGE SCALE GENOMIC DNA]</scope>
    <source>
        <strain evidence="3 4">Bristol N2</strain>
    </source>
</reference>
<dbReference type="Pfam" id="PF00069">
    <property type="entry name" value="Pkinase"/>
    <property type="match status" value="1"/>
</dbReference>
<keyword evidence="3" id="KW-0723">Serine/threonine-protein kinase</keyword>
<evidence type="ECO:0000256" key="1">
    <source>
        <dbReference type="ARBA" id="ARBA00012513"/>
    </source>
</evidence>
<dbReference type="GO" id="GO:0004674">
    <property type="term" value="F:protein serine/threonine kinase activity"/>
    <property type="evidence" value="ECO:0000318"/>
    <property type="project" value="GO_Central"/>
</dbReference>
<dbReference type="GO" id="GO:0005737">
    <property type="term" value="C:cytoplasm"/>
    <property type="evidence" value="ECO:0000318"/>
    <property type="project" value="GO_Central"/>
</dbReference>
<dbReference type="STRING" id="6239.K04C1.5.1"/>
<dbReference type="AlphaFoldDB" id="Q21204"/>
<organism evidence="3 4">
    <name type="scientific">Caenorhabditis elegans</name>
    <dbReference type="NCBI Taxonomy" id="6239"/>
    <lineage>
        <taxon>Eukaryota</taxon>
        <taxon>Metazoa</taxon>
        <taxon>Ecdysozoa</taxon>
        <taxon>Nematoda</taxon>
        <taxon>Chromadorea</taxon>
        <taxon>Rhabditida</taxon>
        <taxon>Rhabditina</taxon>
        <taxon>Rhabditomorpha</taxon>
        <taxon>Rhabditoidea</taxon>
        <taxon>Rhabditidae</taxon>
        <taxon>Peloderinae</taxon>
        <taxon>Caenorhabditis</taxon>
    </lineage>
</organism>
<evidence type="ECO:0000259" key="2">
    <source>
        <dbReference type="PROSITE" id="PS50011"/>
    </source>
</evidence>
<gene>
    <name evidence="3" type="ORF">CELE_K04C1.5</name>
    <name evidence="3 5" type="ORF">K04C1.5</name>
</gene>
<keyword evidence="3" id="KW-0418">Kinase</keyword>
<dbReference type="PANTHER" id="PTHR11909">
    <property type="entry name" value="CASEIN KINASE-RELATED"/>
    <property type="match status" value="1"/>
</dbReference>
<dbReference type="OrthoDB" id="6349622at2759"/>
<dbReference type="EC" id="2.7.11.1" evidence="1"/>
<dbReference type="UCSC" id="K04C1.5">
    <property type="organism name" value="c. elegans"/>
</dbReference>
<dbReference type="AGR" id="WB:WBGene00010555"/>
<dbReference type="RefSeq" id="NP_510376.1">
    <property type="nucleotide sequence ID" value="NM_077975.1"/>
</dbReference>
<accession>Q21204</accession>
<sequence>MLVGERLENEPNFYQEIDFLKHLAGINGVPVVHKHFQYEQKRVLVMDKYLENLEQFRKRKEDEKLSPRVVIKLAFRLVSILEHIHRKGVVHQDIKLDNVVFGAKVGNKLDIVLIDYGIAAFTKPKPPRDLVDGALHCTTDFSSSVYASPGLVQGLKGDPVDDLQMLSFMLLWASKYNPFGEDSLESLRKKKEFIAKPSIFTQGDYKFLRPVISKIMEQKRSKRPDYKAISKKCANKDNYFNPDTAVHLGNAYEFF</sequence>
<dbReference type="InParanoid" id="Q21204"/>
<dbReference type="SMR" id="Q21204"/>
<dbReference type="PROSITE" id="PS00108">
    <property type="entry name" value="PROTEIN_KINASE_ST"/>
    <property type="match status" value="1"/>
</dbReference>
<dbReference type="Proteomes" id="UP000001940">
    <property type="component" value="Chromosome X"/>
</dbReference>
<dbReference type="PhylomeDB" id="Q21204"/>
<protein>
    <recommendedName>
        <fullName evidence="1">non-specific serine/threonine protein kinase</fullName>
        <ecNumber evidence="1">2.7.11.1</ecNumber>
    </recommendedName>
</protein>
<dbReference type="Bgee" id="WBGene00010555">
    <property type="expression patterns" value="Expressed in germ line (C elegans) and 2 other cell types or tissues"/>
</dbReference>
<dbReference type="PIR" id="T23303">
    <property type="entry name" value="T23303"/>
</dbReference>
<dbReference type="GO" id="GO:0005524">
    <property type="term" value="F:ATP binding"/>
    <property type="evidence" value="ECO:0007669"/>
    <property type="project" value="InterPro"/>
</dbReference>
<dbReference type="InterPro" id="IPR000719">
    <property type="entry name" value="Prot_kinase_dom"/>
</dbReference>
<dbReference type="PaxDb" id="6239-K04C1.5"/>
<dbReference type="InterPro" id="IPR011009">
    <property type="entry name" value="Kinase-like_dom_sf"/>
</dbReference>
<keyword evidence="3" id="KW-0808">Transferase</keyword>
<evidence type="ECO:0000313" key="5">
    <source>
        <dbReference type="WormBase" id="K04C1.5"/>
    </source>
</evidence>
<dbReference type="PROSITE" id="PS50011">
    <property type="entry name" value="PROTEIN_KINASE_DOM"/>
    <property type="match status" value="1"/>
</dbReference>
<name>Q21204_CAEEL</name>
<dbReference type="KEGG" id="cel:CELE_K04C1.5"/>
<dbReference type="GeneID" id="186980"/>
<dbReference type="GO" id="GO:0005634">
    <property type="term" value="C:nucleus"/>
    <property type="evidence" value="ECO:0000318"/>
    <property type="project" value="GO_Central"/>
</dbReference>
<dbReference type="eggNOG" id="KOG1164">
    <property type="taxonomic scope" value="Eukaryota"/>
</dbReference>
<dbReference type="OMA" id="NGYAINE"/>
<dbReference type="FunCoup" id="Q21204">
    <property type="interactions" value="84"/>
</dbReference>
<dbReference type="SUPFAM" id="SSF56112">
    <property type="entry name" value="Protein kinase-like (PK-like)"/>
    <property type="match status" value="1"/>
</dbReference>
<keyword evidence="4" id="KW-1185">Reference proteome</keyword>
<dbReference type="DIP" id="DIP-26537N"/>
<feature type="domain" description="Protein kinase" evidence="2">
    <location>
        <begin position="1"/>
        <end position="240"/>
    </location>
</feature>
<dbReference type="Gene3D" id="1.10.510.10">
    <property type="entry name" value="Transferase(Phosphotransferase) domain 1"/>
    <property type="match status" value="1"/>
</dbReference>
<dbReference type="GO" id="GO:0007165">
    <property type="term" value="P:signal transduction"/>
    <property type="evidence" value="ECO:0000318"/>
    <property type="project" value="GO_Central"/>
</dbReference>
<proteinExistence type="predicted"/>
<dbReference type="SMART" id="SM00220">
    <property type="entry name" value="S_TKc"/>
    <property type="match status" value="1"/>
</dbReference>
<dbReference type="WormBase" id="K04C1.5">
    <property type="protein sequence ID" value="CE06089"/>
    <property type="gene ID" value="WBGene00010555"/>
</dbReference>
<dbReference type="CTD" id="186980"/>